<dbReference type="EMBL" id="CP095005">
    <property type="protein sequence ID" value="UOO95420.1"/>
    <property type="molecule type" value="Genomic_DNA"/>
</dbReference>
<dbReference type="Proteomes" id="UP000830542">
    <property type="component" value="Chromosome"/>
</dbReference>
<dbReference type="Pfam" id="PF04186">
    <property type="entry name" value="FxsA"/>
    <property type="match status" value="1"/>
</dbReference>
<dbReference type="GO" id="GO:0016020">
    <property type="term" value="C:membrane"/>
    <property type="evidence" value="ECO:0007669"/>
    <property type="project" value="InterPro"/>
</dbReference>
<evidence type="ECO:0000256" key="1">
    <source>
        <dbReference type="SAM" id="Phobius"/>
    </source>
</evidence>
<keyword evidence="1" id="KW-0472">Membrane</keyword>
<reference evidence="3" key="2">
    <citation type="submission" date="2022-04" db="EMBL/GenBank/DDBJ databases">
        <title>Sequencing and genomic assembly of Halococcus dombrowskii.</title>
        <authorList>
            <person name="Lim S.W."/>
            <person name="MacLea K.S."/>
        </authorList>
    </citation>
    <scope>NUCLEOTIDE SEQUENCE</scope>
    <source>
        <strain evidence="3">H4</strain>
    </source>
</reference>
<keyword evidence="1" id="KW-0812">Transmembrane</keyword>
<dbReference type="InterPro" id="IPR007313">
    <property type="entry name" value="FxsA"/>
</dbReference>
<dbReference type="EMBL" id="BAAADN010000089">
    <property type="protein sequence ID" value="GAA0476991.1"/>
    <property type="molecule type" value="Genomic_DNA"/>
</dbReference>
<dbReference type="Proteomes" id="UP001500962">
    <property type="component" value="Unassembled WGS sequence"/>
</dbReference>
<evidence type="ECO:0000313" key="5">
    <source>
        <dbReference type="Proteomes" id="UP001500962"/>
    </source>
</evidence>
<dbReference type="PANTHER" id="PTHR35335">
    <property type="entry name" value="UPF0716 PROTEIN FXSA"/>
    <property type="match status" value="1"/>
</dbReference>
<name>A0AAV3SMA0_HALDO</name>
<reference evidence="2" key="1">
    <citation type="journal article" date="2014" name="Int. J. Syst. Evol. Microbiol.">
        <title>Complete genome sequence of Corynebacterium casei LMG S-19264T (=DSM 44701T), isolated from a smear-ripened cheese.</title>
        <authorList>
            <consortium name="US DOE Joint Genome Institute (JGI-PGF)"/>
            <person name="Walter F."/>
            <person name="Albersmeier A."/>
            <person name="Kalinowski J."/>
            <person name="Ruckert C."/>
        </authorList>
    </citation>
    <scope>NUCLEOTIDE SEQUENCE</scope>
    <source>
        <strain evidence="2">JCM 12289</strain>
    </source>
</reference>
<feature type="transmembrane region" description="Helical" evidence="1">
    <location>
        <begin position="79"/>
        <end position="106"/>
    </location>
</feature>
<dbReference type="KEGG" id="hdo:MUK72_01615"/>
<organism evidence="2 5">
    <name type="scientific">Halococcus dombrowskii</name>
    <dbReference type="NCBI Taxonomy" id="179637"/>
    <lineage>
        <taxon>Archaea</taxon>
        <taxon>Methanobacteriati</taxon>
        <taxon>Methanobacteriota</taxon>
        <taxon>Stenosarchaea group</taxon>
        <taxon>Halobacteria</taxon>
        <taxon>Halobacteriales</taxon>
        <taxon>Halococcaceae</taxon>
        <taxon>Halococcus</taxon>
    </lineage>
</organism>
<dbReference type="NCBIfam" id="NF008528">
    <property type="entry name" value="PRK11463.1-2"/>
    <property type="match status" value="1"/>
</dbReference>
<evidence type="ECO:0000313" key="4">
    <source>
        <dbReference type="Proteomes" id="UP000830542"/>
    </source>
</evidence>
<gene>
    <name evidence="3" type="primary">fxsA</name>
    <name evidence="2" type="ORF">GCM10008985_36660</name>
    <name evidence="3" type="ORF">MUK72_01615</name>
</gene>
<dbReference type="RefSeq" id="WP_004051855.1">
    <property type="nucleotide sequence ID" value="NZ_BAAADN010000089.1"/>
</dbReference>
<keyword evidence="1" id="KW-1133">Transmembrane helix</keyword>
<evidence type="ECO:0000313" key="3">
    <source>
        <dbReference type="EMBL" id="UOO95420.1"/>
    </source>
</evidence>
<keyword evidence="4" id="KW-1185">Reference proteome</keyword>
<feature type="transmembrane region" description="Helical" evidence="1">
    <location>
        <begin position="31"/>
        <end position="49"/>
    </location>
</feature>
<accession>A0AAV3SMA0</accession>
<dbReference type="GeneID" id="71760505"/>
<proteinExistence type="predicted"/>
<sequence length="166" mass="17782">MLLRILGLLLLIPLFDMVVLVAVATQTSLGFVGAVALVVLTALIGMLLVRSEGRHTARKIQERIRNGSLPGDELLDGGLLIAAGAFLLTPGFVTDLVGLVLVVPVTRWPIRKALKRWLVIPYLDRKMGGIASGVAYGGGFPDGEDTYDVDAGSYEVHDRDGDTSRD</sequence>
<reference evidence="2" key="3">
    <citation type="submission" date="2023-12" db="EMBL/GenBank/DDBJ databases">
        <authorList>
            <person name="Sun Q."/>
            <person name="Inoue M."/>
        </authorList>
    </citation>
    <scope>NUCLEOTIDE SEQUENCE</scope>
    <source>
        <strain evidence="2">JCM 12289</strain>
    </source>
</reference>
<feature type="transmembrane region" description="Helical" evidence="1">
    <location>
        <begin position="6"/>
        <end position="24"/>
    </location>
</feature>
<dbReference type="PANTHER" id="PTHR35335:SF1">
    <property type="entry name" value="UPF0716 PROTEIN FXSA"/>
    <property type="match status" value="1"/>
</dbReference>
<protein>
    <submittedName>
        <fullName evidence="3">Membrane protein FxsA</fullName>
    </submittedName>
</protein>
<dbReference type="AlphaFoldDB" id="A0AAV3SMA0"/>
<evidence type="ECO:0000313" key="2">
    <source>
        <dbReference type="EMBL" id="GAA0476991.1"/>
    </source>
</evidence>